<dbReference type="InterPro" id="IPR008937">
    <property type="entry name" value="Ras-like_GEF"/>
</dbReference>
<dbReference type="Pfam" id="PF00617">
    <property type="entry name" value="RasGEF"/>
    <property type="match status" value="1"/>
</dbReference>
<accession>A0A6F9DR28</accession>
<dbReference type="PROSITE" id="PS00720">
    <property type="entry name" value="RASGEF"/>
    <property type="match status" value="1"/>
</dbReference>
<dbReference type="GO" id="GO:0007265">
    <property type="term" value="P:Ras protein signal transduction"/>
    <property type="evidence" value="ECO:0007669"/>
    <property type="project" value="TreeGrafter"/>
</dbReference>
<dbReference type="PANTHER" id="PTHR23113:SF356">
    <property type="entry name" value="FI05912P-RELATED"/>
    <property type="match status" value="1"/>
</dbReference>
<dbReference type="PROSITE" id="PS50009">
    <property type="entry name" value="RASGEF_CAT"/>
    <property type="match status" value="1"/>
</dbReference>
<dbReference type="AlphaFoldDB" id="A0A6F9DR28"/>
<gene>
    <name evidence="5" type="primary">Rasgef1b</name>
</gene>
<feature type="compositionally biased region" description="Polar residues" evidence="3">
    <location>
        <begin position="203"/>
        <end position="212"/>
    </location>
</feature>
<name>A0A6F9DR28_9ASCI</name>
<feature type="region of interest" description="Disordered" evidence="3">
    <location>
        <begin position="522"/>
        <end position="568"/>
    </location>
</feature>
<feature type="domain" description="Ras-GEF" evidence="4">
    <location>
        <begin position="347"/>
        <end position="666"/>
    </location>
</feature>
<dbReference type="InterPro" id="IPR036964">
    <property type="entry name" value="RASGEF_cat_dom_sf"/>
</dbReference>
<dbReference type="GO" id="GO:0005886">
    <property type="term" value="C:plasma membrane"/>
    <property type="evidence" value="ECO:0007669"/>
    <property type="project" value="TreeGrafter"/>
</dbReference>
<feature type="region of interest" description="Disordered" evidence="3">
    <location>
        <begin position="186"/>
        <end position="212"/>
    </location>
</feature>
<dbReference type="Gene3D" id="1.10.840.10">
    <property type="entry name" value="Ras guanine-nucleotide exchange factors catalytic domain"/>
    <property type="match status" value="1"/>
</dbReference>
<evidence type="ECO:0000256" key="1">
    <source>
        <dbReference type="ARBA" id="ARBA00022658"/>
    </source>
</evidence>
<organism evidence="5">
    <name type="scientific">Phallusia mammillata</name>
    <dbReference type="NCBI Taxonomy" id="59560"/>
    <lineage>
        <taxon>Eukaryota</taxon>
        <taxon>Metazoa</taxon>
        <taxon>Chordata</taxon>
        <taxon>Tunicata</taxon>
        <taxon>Ascidiacea</taxon>
        <taxon>Phlebobranchia</taxon>
        <taxon>Ascidiidae</taxon>
        <taxon>Phallusia</taxon>
    </lineage>
</organism>
<feature type="compositionally biased region" description="Basic and acidic residues" evidence="3">
    <location>
        <begin position="675"/>
        <end position="684"/>
    </location>
</feature>
<proteinExistence type="evidence at transcript level"/>
<dbReference type="PANTHER" id="PTHR23113">
    <property type="entry name" value="GUANINE NUCLEOTIDE EXCHANGE FACTOR"/>
    <property type="match status" value="1"/>
</dbReference>
<feature type="region of interest" description="Disordered" evidence="3">
    <location>
        <begin position="97"/>
        <end position="151"/>
    </location>
</feature>
<evidence type="ECO:0000313" key="5">
    <source>
        <dbReference type="EMBL" id="CAB3265448.1"/>
    </source>
</evidence>
<dbReference type="SUPFAM" id="SSF48366">
    <property type="entry name" value="Ras GEF"/>
    <property type="match status" value="1"/>
</dbReference>
<dbReference type="EMBL" id="LR789586">
    <property type="protein sequence ID" value="CAB3265448.1"/>
    <property type="molecule type" value="mRNA"/>
</dbReference>
<feature type="compositionally biased region" description="Low complexity" evidence="3">
    <location>
        <begin position="541"/>
        <end position="566"/>
    </location>
</feature>
<keyword evidence="1 2" id="KW-0344">Guanine-nucleotide releasing factor</keyword>
<sequence length="703" mass="79388">MDETIHQEGLLRHLLSERHLKEDDEFVYSFLLGSRLFLSPHQLLTELNRLASEDQTTVTQSNLKCAGSVCSKCRQMHGKPPSPVGVERSQHGKASVGFTTDAKDSGVKGTDFRSPSPAQVSENITEGEDTIRRRIRGRRRAQTDSDVTSSASALPNRLVADRSSVVSRDSGILSAVIEIDEIDSANSGHSRRRVPPSPRVPEVTSQEPSTSLSCNDSGMILDEEDDELCNCQDSMVTSPSERHANRRRQLVHVLHEWVRHFPADFRNKKVMWTLNDVIKSCQTDNQELQSRCTAVVDCISRRMAAQESYEQHLTDADMEDALQKTQNARKTRDKLVSTIMNLKDAADVNQMAQQLSLIELDFLKHVGSEEFLQLFTANGDEDVRTNLGACVRWFNRLSHLVGTVTCMCRKRKRARHVITFFARVANRCFELSNFNSSMAILTGLSLGPVTRLKRTWNKLKLSELHKLQNAFDPANNFQKYRTIYASRIGSSRAAMASPSADKTHDDVTNRYSMISQHSMASVTSTCSQHGDSGIECDHDTSPSSVTSPGVSSPGTTSSKTKESTSTPKKHFKFERTVTPEGRIVPFLVLLVKDVYFLNHTIHTVQKDGSINFEKLRQLSNLLRPLEEWKHITAPYPKDRAMQEFLLHTPVHNDEELYLLSYKREAPTNRFEKQQLKTLRADRDSKKKNRNESSLSKSARRKTM</sequence>
<dbReference type="InterPro" id="IPR019804">
    <property type="entry name" value="Ras_G-nucl-exch_fac_CS"/>
</dbReference>
<reference evidence="5" key="1">
    <citation type="submission" date="2020-04" db="EMBL/GenBank/DDBJ databases">
        <authorList>
            <person name="Neveu A P."/>
        </authorList>
    </citation>
    <scope>NUCLEOTIDE SEQUENCE</scope>
    <source>
        <tissue evidence="5">Whole embryo</tissue>
    </source>
</reference>
<dbReference type="InterPro" id="IPR023578">
    <property type="entry name" value="Ras_GEF_dom_sf"/>
</dbReference>
<evidence type="ECO:0000259" key="4">
    <source>
        <dbReference type="PROSITE" id="PS50009"/>
    </source>
</evidence>
<protein>
    <submittedName>
        <fullName evidence="5">Ras-GEF domain-containing family member 1B</fullName>
    </submittedName>
</protein>
<evidence type="ECO:0000256" key="3">
    <source>
        <dbReference type="SAM" id="MobiDB-lite"/>
    </source>
</evidence>
<evidence type="ECO:0000256" key="2">
    <source>
        <dbReference type="PROSITE-ProRule" id="PRU00168"/>
    </source>
</evidence>
<feature type="region of interest" description="Disordered" evidence="3">
    <location>
        <begin position="675"/>
        <end position="703"/>
    </location>
</feature>
<dbReference type="GO" id="GO:0005085">
    <property type="term" value="F:guanyl-nucleotide exchange factor activity"/>
    <property type="evidence" value="ECO:0007669"/>
    <property type="project" value="UniProtKB-KW"/>
</dbReference>
<dbReference type="SMART" id="SM00147">
    <property type="entry name" value="RasGEF"/>
    <property type="match status" value="1"/>
</dbReference>
<dbReference type="InterPro" id="IPR001895">
    <property type="entry name" value="RASGEF_cat_dom"/>
</dbReference>